<evidence type="ECO:0000256" key="2">
    <source>
        <dbReference type="ARBA" id="ARBA00022448"/>
    </source>
</evidence>
<keyword evidence="7 9" id="KW-1133">Transmembrane helix</keyword>
<evidence type="ECO:0000256" key="8">
    <source>
        <dbReference type="ARBA" id="ARBA00023136"/>
    </source>
</evidence>
<name>A0ABD6VWP3_LACPA</name>
<evidence type="ECO:0000256" key="1">
    <source>
        <dbReference type="ARBA" id="ARBA00004651"/>
    </source>
</evidence>
<feature type="transmembrane region" description="Helical" evidence="9">
    <location>
        <begin position="354"/>
        <end position="372"/>
    </location>
</feature>
<feature type="transmembrane region" description="Helical" evidence="9">
    <location>
        <begin position="327"/>
        <end position="347"/>
    </location>
</feature>
<feature type="transmembrane region" description="Helical" evidence="9">
    <location>
        <begin position="39"/>
        <end position="56"/>
    </location>
</feature>
<sequence length="399" mass="44184">MQIIQSFIHLGSSAMMPIIIFFVSIIFRIPVKLAFKSGMYVGIGFIGINMVMELLLKQLTPVTKAMIIGMGLNLKVIDVGWTTGANIGWNSPIMLTSLIGFFLINVVLLILNLTKTVDIDIFNFWTLLLLGALTYSATRNYWAAVGVTWVLFIIALLVGDKTAPRIQQQFHLKGLSFPQIAYLSWIPFGIAINWFVENIPLLKKIELSPETISARIGIFGEPVSIGFILGLFLGVMGHYSAEQAFVLAVNVSGCMVILPRMITILVEGLEILRSGVSKQLKTWFPAREFFIAMDVSVLIGDPAVMTTGLLMIPFSLFLAFVLPGNKILPLADLTSIMFPFTLSAAYMQRNIFRMMFAGPLIIIAALYLSSYVSPEYTKAFLTSGIRVLDCIIKVTTQKM</sequence>
<feature type="transmembrane region" description="Helical" evidence="9">
    <location>
        <begin position="93"/>
        <end position="113"/>
    </location>
</feature>
<evidence type="ECO:0000256" key="4">
    <source>
        <dbReference type="ARBA" id="ARBA00022597"/>
    </source>
</evidence>
<evidence type="ECO:0000256" key="6">
    <source>
        <dbReference type="ARBA" id="ARBA00022692"/>
    </source>
</evidence>
<feature type="transmembrane region" description="Helical" evidence="9">
    <location>
        <begin position="179"/>
        <end position="196"/>
    </location>
</feature>
<keyword evidence="6 9" id="KW-0812">Transmembrane</keyword>
<dbReference type="InterPro" id="IPR004703">
    <property type="entry name" value="PTS_sugar-sp_permease"/>
</dbReference>
<feature type="transmembrane region" description="Helical" evidence="9">
    <location>
        <begin position="119"/>
        <end position="136"/>
    </location>
</feature>
<dbReference type="Proteomes" id="UP000237433">
    <property type="component" value="Unassembled WGS sequence"/>
</dbReference>
<organism evidence="10 11">
    <name type="scientific">Lacticaseibacillus paracasei</name>
    <name type="common">Lactobacillus paracasei</name>
    <dbReference type="NCBI Taxonomy" id="1597"/>
    <lineage>
        <taxon>Bacteria</taxon>
        <taxon>Bacillati</taxon>
        <taxon>Bacillota</taxon>
        <taxon>Bacilli</taxon>
        <taxon>Lactobacillales</taxon>
        <taxon>Lactobacillaceae</taxon>
        <taxon>Lacticaseibacillus</taxon>
    </lineage>
</organism>
<evidence type="ECO:0000256" key="3">
    <source>
        <dbReference type="ARBA" id="ARBA00022475"/>
    </source>
</evidence>
<keyword evidence="8 9" id="KW-0472">Membrane</keyword>
<evidence type="ECO:0000256" key="7">
    <source>
        <dbReference type="ARBA" id="ARBA00022989"/>
    </source>
</evidence>
<proteinExistence type="predicted"/>
<feature type="transmembrane region" description="Helical" evidence="9">
    <location>
        <begin position="216"/>
        <end position="239"/>
    </location>
</feature>
<dbReference type="RefSeq" id="WP_103220181.1">
    <property type="nucleotide sequence ID" value="NZ_LGIY01000039.1"/>
</dbReference>
<dbReference type="InterPro" id="IPR013853">
    <property type="entry name" value="EIIC-GAT"/>
</dbReference>
<dbReference type="AlphaFoldDB" id="A0ABD6VWP3"/>
<protein>
    <submittedName>
        <fullName evidence="10">PTS system galactitol-specific transporter subunit IIC</fullName>
    </submittedName>
</protein>
<keyword evidence="2" id="KW-0813">Transport</keyword>
<evidence type="ECO:0000313" key="10">
    <source>
        <dbReference type="EMBL" id="POE39153.1"/>
    </source>
</evidence>
<feature type="transmembrane region" description="Helical" evidence="9">
    <location>
        <begin position="245"/>
        <end position="269"/>
    </location>
</feature>
<dbReference type="GO" id="GO:0005886">
    <property type="term" value="C:plasma membrane"/>
    <property type="evidence" value="ECO:0007669"/>
    <property type="project" value="UniProtKB-SubCell"/>
</dbReference>
<comment type="caution">
    <text evidence="10">The sequence shown here is derived from an EMBL/GenBank/DDBJ whole genome shotgun (WGS) entry which is preliminary data.</text>
</comment>
<keyword evidence="5" id="KW-0598">Phosphotransferase system</keyword>
<dbReference type="PIRSF" id="PIRSF006304">
    <property type="entry name" value="GatC"/>
    <property type="match status" value="1"/>
</dbReference>
<evidence type="ECO:0000256" key="9">
    <source>
        <dbReference type="SAM" id="Phobius"/>
    </source>
</evidence>
<dbReference type="GO" id="GO:0009401">
    <property type="term" value="P:phosphoenolpyruvate-dependent sugar phosphotransferase system"/>
    <property type="evidence" value="ECO:0007669"/>
    <property type="project" value="UniProtKB-KW"/>
</dbReference>
<gene>
    <name evidence="10" type="primary">gatC</name>
    <name evidence="10" type="ORF">ACX51_14665</name>
</gene>
<evidence type="ECO:0000256" key="5">
    <source>
        <dbReference type="ARBA" id="ARBA00022683"/>
    </source>
</evidence>
<feature type="transmembrane region" description="Helical" evidence="9">
    <location>
        <begin position="6"/>
        <end position="27"/>
    </location>
</feature>
<reference evidence="10 11" key="1">
    <citation type="journal article" date="2015" name="J. Am. Soc. Brew. Chem.">
        <title>Dissolved carbon dioxide selects for lactic acid bacteria able to grow in and spoil packaged beer.</title>
        <authorList>
            <person name="Bergsveinson J."/>
            <person name="Redekop A."/>
            <person name="Zoerb S."/>
            <person name="Ziola B."/>
        </authorList>
    </citation>
    <scope>NUCLEOTIDE SEQUENCE [LARGE SCALE GENOMIC DNA]</scope>
    <source>
        <strain evidence="10 11">CCC B1205</strain>
    </source>
</reference>
<keyword evidence="3" id="KW-1003">Cell membrane</keyword>
<dbReference type="EMBL" id="LGIY01000039">
    <property type="protein sequence ID" value="POE39153.1"/>
    <property type="molecule type" value="Genomic_DNA"/>
</dbReference>
<feature type="transmembrane region" description="Helical" evidence="9">
    <location>
        <begin position="62"/>
        <end position="81"/>
    </location>
</feature>
<feature type="transmembrane region" description="Helical" evidence="9">
    <location>
        <begin position="289"/>
        <end position="321"/>
    </location>
</feature>
<dbReference type="PANTHER" id="PTHR37324:SF2">
    <property type="entry name" value="PTS SYSTEM GALACTITOL-SPECIFIC EIIC COMPONENT"/>
    <property type="match status" value="1"/>
</dbReference>
<keyword evidence="4" id="KW-0762">Sugar transport</keyword>
<dbReference type="PANTHER" id="PTHR37324">
    <property type="entry name" value="PTS SYSTEM GALACTITOL-SPECIFIC EIIC COMPONENT"/>
    <property type="match status" value="1"/>
</dbReference>
<dbReference type="Pfam" id="PF03611">
    <property type="entry name" value="EIIC-GAT"/>
    <property type="match status" value="1"/>
</dbReference>
<accession>A0ABD6VWP3</accession>
<comment type="subcellular location">
    <subcellularLocation>
        <location evidence="1">Cell membrane</location>
        <topology evidence="1">Multi-pass membrane protein</topology>
    </subcellularLocation>
</comment>
<evidence type="ECO:0000313" key="11">
    <source>
        <dbReference type="Proteomes" id="UP000237433"/>
    </source>
</evidence>
<feature type="transmembrane region" description="Helical" evidence="9">
    <location>
        <begin position="141"/>
        <end position="159"/>
    </location>
</feature>